<feature type="non-terminal residue" evidence="1">
    <location>
        <position position="118"/>
    </location>
</feature>
<sequence length="118" mass="13365">MMLFQPHHSIQRMDGIDIISKLFPHAYPGNSKDSGSDNNNNNARVSLAHMAAYTELMQTVTSSPSFCRVIQTSSLLLQLHLTSVVVNLWWLHGAHIQPCLFRDGCKDEWRPSLFLCLL</sequence>
<reference evidence="1 2" key="1">
    <citation type="submission" date="2017-03" db="EMBL/GenBank/DDBJ databases">
        <title>An alternative strategy for trypanosome survival in the mammalian bloodstream revealed through genome and transcriptome analysis of the ubiquitous bovine parasite Trypanosoma (Megatrypanum) theileri.</title>
        <authorList>
            <person name="Kelly S."/>
            <person name="Ivens A."/>
            <person name="Mott A."/>
            <person name="O'Neill E."/>
            <person name="Emms D."/>
            <person name="Macleod O."/>
            <person name="Voorheis P."/>
            <person name="Matthews J."/>
            <person name="Matthews K."/>
            <person name="Carrington M."/>
        </authorList>
    </citation>
    <scope>NUCLEOTIDE SEQUENCE [LARGE SCALE GENOMIC DNA]</scope>
    <source>
        <strain evidence="1">Edinburgh</strain>
    </source>
</reference>
<proteinExistence type="predicted"/>
<dbReference type="EMBL" id="NBCO01000051">
    <property type="protein sequence ID" value="ORC84024.1"/>
    <property type="molecule type" value="Genomic_DNA"/>
</dbReference>
<dbReference type="RefSeq" id="XP_028878090.1">
    <property type="nucleotide sequence ID" value="XM_029030620.1"/>
</dbReference>
<keyword evidence="2" id="KW-1185">Reference proteome</keyword>
<name>A0A1X0NGW9_9TRYP</name>
<organism evidence="1 2">
    <name type="scientific">Trypanosoma theileri</name>
    <dbReference type="NCBI Taxonomy" id="67003"/>
    <lineage>
        <taxon>Eukaryota</taxon>
        <taxon>Discoba</taxon>
        <taxon>Euglenozoa</taxon>
        <taxon>Kinetoplastea</taxon>
        <taxon>Metakinetoplastina</taxon>
        <taxon>Trypanosomatida</taxon>
        <taxon>Trypanosomatidae</taxon>
        <taxon>Trypanosoma</taxon>
    </lineage>
</organism>
<dbReference type="Proteomes" id="UP000192257">
    <property type="component" value="Unassembled WGS sequence"/>
</dbReference>
<protein>
    <submittedName>
        <fullName evidence="1">Trichohyalin</fullName>
    </submittedName>
</protein>
<dbReference type="AlphaFoldDB" id="A0A1X0NGW9"/>
<dbReference type="VEuPathDB" id="TriTrypDB:TM35_000511250"/>
<accession>A0A1X0NGW9</accession>
<gene>
    <name evidence="1" type="ORF">TM35_000511250</name>
</gene>
<evidence type="ECO:0000313" key="2">
    <source>
        <dbReference type="Proteomes" id="UP000192257"/>
    </source>
</evidence>
<comment type="caution">
    <text evidence="1">The sequence shown here is derived from an EMBL/GenBank/DDBJ whole genome shotgun (WGS) entry which is preliminary data.</text>
</comment>
<evidence type="ECO:0000313" key="1">
    <source>
        <dbReference type="EMBL" id="ORC84024.1"/>
    </source>
</evidence>
<dbReference type="GeneID" id="39990400"/>